<dbReference type="Pfam" id="PF01494">
    <property type="entry name" value="FAD_binding_3"/>
    <property type="match status" value="1"/>
</dbReference>
<organism evidence="5 6">
    <name type="scientific">Catenuloplanes atrovinosus</name>
    <dbReference type="NCBI Taxonomy" id="137266"/>
    <lineage>
        <taxon>Bacteria</taxon>
        <taxon>Bacillati</taxon>
        <taxon>Actinomycetota</taxon>
        <taxon>Actinomycetes</taxon>
        <taxon>Micromonosporales</taxon>
        <taxon>Micromonosporaceae</taxon>
        <taxon>Catenuloplanes</taxon>
    </lineage>
</organism>
<dbReference type="SUPFAM" id="SSF51905">
    <property type="entry name" value="FAD/NAD(P)-binding domain"/>
    <property type="match status" value="1"/>
</dbReference>
<dbReference type="GO" id="GO:0071949">
    <property type="term" value="F:FAD binding"/>
    <property type="evidence" value="ECO:0007669"/>
    <property type="project" value="InterPro"/>
</dbReference>
<dbReference type="PANTHER" id="PTHR43004">
    <property type="entry name" value="TRK SYSTEM POTASSIUM UPTAKE PROTEIN"/>
    <property type="match status" value="1"/>
</dbReference>
<feature type="compositionally biased region" description="Polar residues" evidence="3">
    <location>
        <begin position="539"/>
        <end position="550"/>
    </location>
</feature>
<dbReference type="PANTHER" id="PTHR43004:SF21">
    <property type="entry name" value="FAD-BINDING DOMAIN-CONTAINING PROTEIN-RELATED"/>
    <property type="match status" value="1"/>
</dbReference>
<keyword evidence="6" id="KW-1185">Reference proteome</keyword>
<dbReference type="GO" id="GO:0016709">
    <property type="term" value="F:oxidoreductase activity, acting on paired donors, with incorporation or reduction of molecular oxygen, NAD(P)H as one donor, and incorporation of one atom of oxygen"/>
    <property type="evidence" value="ECO:0007669"/>
    <property type="project" value="UniProtKB-ARBA"/>
</dbReference>
<dbReference type="EMBL" id="JAVDYB010000001">
    <property type="protein sequence ID" value="MDR7274000.1"/>
    <property type="molecule type" value="Genomic_DNA"/>
</dbReference>
<evidence type="ECO:0000313" key="5">
    <source>
        <dbReference type="EMBL" id="MDR7274000.1"/>
    </source>
</evidence>
<feature type="region of interest" description="Disordered" evidence="3">
    <location>
        <begin position="527"/>
        <end position="550"/>
    </location>
</feature>
<sequence length="550" mass="58417">MTVQASIPVLIVGAGPVGAILALELAHHSVPCTVVERSPEPPRHPGVIFLDGRSMELLRRLGLASRLRADCRIEGPAGGVVWTRGLDQPPAGMWPAPPEPRADAVDGTAALETGLWVRGAALAAFLRAALRRDPLIDLREGWTFTDLRVEGDRVLATVLEQRTGVRHALEAAHLAGCDGARSTVRRCLGIPLDRIGPPARRCAVLFRSSDATLAAHAEAAPEIVAGEATLTWQGDGDAWVGTVPLDEGAPAAVDPAEVLRDRLGLDGTYDVLAVSEWDESPAVAARYVRGRAFLAGAAAHRLRTAVGRRVGTDVADAVDLGWKLAATVRGWGGPRLAASYEPERRHAALIDRELHDLAVQTRLRFGRLAAAHASRELLAGFVAQEAHQVGDAGIAFGRRLAGSPVVCHEPGSPGDLPWDRIVPSTWPGSRAPAVPLADGAPLFDRLGPELTLVDLGAGGAGRVLAERARRRGMPMTHLLAGGPAVGAAWDRRYVLVRPDHLVAWRSDAAPSDWTAVLDRVTGHMSREHVMSGDPFPGDTRSTPLTTERTA</sequence>
<dbReference type="Gene3D" id="3.30.9.10">
    <property type="entry name" value="D-Amino Acid Oxidase, subunit A, domain 2"/>
    <property type="match status" value="1"/>
</dbReference>
<evidence type="ECO:0000313" key="6">
    <source>
        <dbReference type="Proteomes" id="UP001183643"/>
    </source>
</evidence>
<dbReference type="Proteomes" id="UP001183643">
    <property type="component" value="Unassembled WGS sequence"/>
</dbReference>
<name>A0AAE3YK90_9ACTN</name>
<comment type="caution">
    <text evidence="5">The sequence shown here is derived from an EMBL/GenBank/DDBJ whole genome shotgun (WGS) entry which is preliminary data.</text>
</comment>
<dbReference type="Gene3D" id="3.40.30.120">
    <property type="match status" value="1"/>
</dbReference>
<dbReference type="InterPro" id="IPR036188">
    <property type="entry name" value="FAD/NAD-bd_sf"/>
</dbReference>
<feature type="domain" description="FAD-binding" evidence="4">
    <location>
        <begin position="7"/>
        <end position="348"/>
    </location>
</feature>
<protein>
    <submittedName>
        <fullName evidence="5">2-polyprenyl-6-methoxyphenol hydroxylase-like FAD-dependent oxidoreductase</fullName>
    </submittedName>
</protein>
<proteinExistence type="predicted"/>
<gene>
    <name evidence="5" type="ORF">J2S41_000778</name>
</gene>
<evidence type="ECO:0000259" key="4">
    <source>
        <dbReference type="Pfam" id="PF01494"/>
    </source>
</evidence>
<dbReference type="Gene3D" id="3.50.50.60">
    <property type="entry name" value="FAD/NAD(P)-binding domain"/>
    <property type="match status" value="1"/>
</dbReference>
<keyword evidence="1" id="KW-0285">Flavoprotein</keyword>
<evidence type="ECO:0000256" key="2">
    <source>
        <dbReference type="ARBA" id="ARBA00022827"/>
    </source>
</evidence>
<keyword evidence="2" id="KW-0274">FAD</keyword>
<dbReference type="RefSeq" id="WP_310363167.1">
    <property type="nucleotide sequence ID" value="NZ_JAVDYB010000001.1"/>
</dbReference>
<accession>A0AAE3YK90</accession>
<dbReference type="PRINTS" id="PR00420">
    <property type="entry name" value="RNGMNOXGNASE"/>
</dbReference>
<reference evidence="5" key="1">
    <citation type="submission" date="2023-07" db="EMBL/GenBank/DDBJ databases">
        <title>Sequencing the genomes of 1000 actinobacteria strains.</title>
        <authorList>
            <person name="Klenk H.-P."/>
        </authorList>
    </citation>
    <scope>NUCLEOTIDE SEQUENCE</scope>
    <source>
        <strain evidence="5">DSM 44707</strain>
    </source>
</reference>
<dbReference type="InterPro" id="IPR002938">
    <property type="entry name" value="FAD-bd"/>
</dbReference>
<dbReference type="InterPro" id="IPR050641">
    <property type="entry name" value="RIFMO-like"/>
</dbReference>
<dbReference type="Pfam" id="PF21274">
    <property type="entry name" value="Rng_hyd_C"/>
    <property type="match status" value="1"/>
</dbReference>
<evidence type="ECO:0000256" key="3">
    <source>
        <dbReference type="SAM" id="MobiDB-lite"/>
    </source>
</evidence>
<evidence type="ECO:0000256" key="1">
    <source>
        <dbReference type="ARBA" id="ARBA00022630"/>
    </source>
</evidence>
<dbReference type="AlphaFoldDB" id="A0AAE3YK90"/>